<organism evidence="1 2">
    <name type="scientific">Papaver somniferum</name>
    <name type="common">Opium poppy</name>
    <dbReference type="NCBI Taxonomy" id="3469"/>
    <lineage>
        <taxon>Eukaryota</taxon>
        <taxon>Viridiplantae</taxon>
        <taxon>Streptophyta</taxon>
        <taxon>Embryophyta</taxon>
        <taxon>Tracheophyta</taxon>
        <taxon>Spermatophyta</taxon>
        <taxon>Magnoliopsida</taxon>
        <taxon>Ranunculales</taxon>
        <taxon>Papaveraceae</taxon>
        <taxon>Papaveroideae</taxon>
        <taxon>Papaver</taxon>
    </lineage>
</organism>
<sequence>MVVTSQGPRRYLGLIVLAGSQGRQVYYQSTSHKAIYQNL</sequence>
<accession>A0A4Y7J4T9</accession>
<evidence type="ECO:0000313" key="2">
    <source>
        <dbReference type="Proteomes" id="UP000316621"/>
    </source>
</evidence>
<protein>
    <submittedName>
        <fullName evidence="1">Uncharacterized protein</fullName>
    </submittedName>
</protein>
<dbReference type="Gramene" id="RZC56164">
    <property type="protein sequence ID" value="RZC56164"/>
    <property type="gene ID" value="C5167_015014"/>
</dbReference>
<proteinExistence type="predicted"/>
<dbReference type="EMBL" id="CM010717">
    <property type="protein sequence ID" value="RZC56164.1"/>
    <property type="molecule type" value="Genomic_DNA"/>
</dbReference>
<dbReference type="AlphaFoldDB" id="A0A4Y7J4T9"/>
<keyword evidence="2" id="KW-1185">Reference proteome</keyword>
<reference evidence="1 2" key="1">
    <citation type="journal article" date="2018" name="Science">
        <title>The opium poppy genome and morphinan production.</title>
        <authorList>
            <person name="Guo L."/>
            <person name="Winzer T."/>
            <person name="Yang X."/>
            <person name="Li Y."/>
            <person name="Ning Z."/>
            <person name="He Z."/>
            <person name="Teodor R."/>
            <person name="Lu Y."/>
            <person name="Bowser T.A."/>
            <person name="Graham I.A."/>
            <person name="Ye K."/>
        </authorList>
    </citation>
    <scope>NUCLEOTIDE SEQUENCE [LARGE SCALE GENOMIC DNA]</scope>
    <source>
        <strain evidence="2">cv. HN1</strain>
        <tissue evidence="1">Leaves</tissue>
    </source>
</reference>
<dbReference type="Proteomes" id="UP000316621">
    <property type="component" value="Chromosome 3"/>
</dbReference>
<name>A0A4Y7J4T9_PAPSO</name>
<gene>
    <name evidence="1" type="ORF">C5167_015014</name>
</gene>
<evidence type="ECO:0000313" key="1">
    <source>
        <dbReference type="EMBL" id="RZC56164.1"/>
    </source>
</evidence>